<dbReference type="InterPro" id="IPR058543">
    <property type="entry name" value="Beta-prop_RSE1/DDB1/CPSF1_2nd"/>
</dbReference>
<dbReference type="PANTHER" id="PTHR10644">
    <property type="entry name" value="DNA REPAIR/RNA PROCESSING CPSF FAMILY"/>
    <property type="match status" value="1"/>
</dbReference>
<sequence length="685" mass="74745">HDELIVVSFTDATLVLAVGEEVEEVKDSGLLISAPTLALHRIDGGGLVQVTPRAVRHVMPDGRVNEWVPPQTREIACAAANSRQVAVSLARTGGHTIYFELHPQLGVLREFEQPLRVGSDVTCLALSPVEEGRRNAAFLAAGCEDQTVRIFALDASRCLEPLSMQAVAETACSVAIVHQQQSLILYMGLRNGLLMRANVDPQSGELDSTRTRFLGARAVQLCRAQVRGESVVVALSTAPWLCHAHQGRLRVTPLSYDPLDFASGFVSEQCPEGLVCVAGNTLRILTVDRPDATFNHAAIPLSLTPRDFLLNHQSRHFVIIESEHAHYLPSQYKQALLSGGLAADSQAADDAVLPPEQFGLPRSHANGWASLIRVLDPFTGESTQIIELDQNTAAVSLAQVVFGDTAYIAVGCASGMVLRPRKCRDAAIRLYKWTNDGTGLELVHVTPLEDIPQCLMQFGGLLLVSLGGTLRLYDMGIKRLLKKTQTSVSPHMIVSIRPHPHVPDQRLFVADVQESVRLVTFSLNTYTFHTAVDDTLPRYVTALHVLDDGDTVVAGDKFGNMFTVRVPERVSKSLDADLTGARLIYEKPKFGSVHKWDLITEFHAGDIITSLTTCSLAPGGRQVILYSTLLGSLQVSVPFVSKSDLEFFRSLEAAMRKLWTPVSGRDHLTYRSAISPVRSVVDGDL</sequence>
<evidence type="ECO:0000259" key="2">
    <source>
        <dbReference type="Pfam" id="PF23726"/>
    </source>
</evidence>
<keyword evidence="4" id="KW-1185">Reference proteome</keyword>
<feature type="domain" description="RSE1/DDB1/CPSF1 second beta-propeller" evidence="2">
    <location>
        <begin position="2"/>
        <end position="287"/>
    </location>
</feature>
<organism evidence="3 4">
    <name type="scientific">Coemansia brasiliensis</name>
    <dbReference type="NCBI Taxonomy" id="2650707"/>
    <lineage>
        <taxon>Eukaryota</taxon>
        <taxon>Fungi</taxon>
        <taxon>Fungi incertae sedis</taxon>
        <taxon>Zoopagomycota</taxon>
        <taxon>Kickxellomycotina</taxon>
        <taxon>Kickxellomycetes</taxon>
        <taxon>Kickxellales</taxon>
        <taxon>Kickxellaceae</taxon>
        <taxon>Coemansia</taxon>
    </lineage>
</organism>
<dbReference type="InterPro" id="IPR004871">
    <property type="entry name" value="RSE1/DDB1/CPSF1_C"/>
</dbReference>
<evidence type="ECO:0000313" key="4">
    <source>
        <dbReference type="Proteomes" id="UP001139887"/>
    </source>
</evidence>
<feature type="non-terminal residue" evidence="3">
    <location>
        <position position="685"/>
    </location>
</feature>
<dbReference type="InterPro" id="IPR050358">
    <property type="entry name" value="RSE1/DDB1/CFT1"/>
</dbReference>
<evidence type="ECO:0000259" key="1">
    <source>
        <dbReference type="Pfam" id="PF03178"/>
    </source>
</evidence>
<dbReference type="OrthoDB" id="436637at2759"/>
<reference evidence="3" key="1">
    <citation type="submission" date="2022-07" db="EMBL/GenBank/DDBJ databases">
        <title>Phylogenomic reconstructions and comparative analyses of Kickxellomycotina fungi.</title>
        <authorList>
            <person name="Reynolds N.K."/>
            <person name="Stajich J.E."/>
            <person name="Barry K."/>
            <person name="Grigoriev I.V."/>
            <person name="Crous P."/>
            <person name="Smith M.E."/>
        </authorList>
    </citation>
    <scope>NUCLEOTIDE SEQUENCE</scope>
    <source>
        <strain evidence="3">NRRL 1566</strain>
    </source>
</reference>
<dbReference type="Proteomes" id="UP001139887">
    <property type="component" value="Unassembled WGS sequence"/>
</dbReference>
<gene>
    <name evidence="3" type="primary">RSE1_1</name>
    <name evidence="3" type="ORF">IWW36_005172</name>
</gene>
<feature type="non-terminal residue" evidence="3">
    <location>
        <position position="1"/>
    </location>
</feature>
<dbReference type="EMBL" id="JANBUW010001070">
    <property type="protein sequence ID" value="KAJ2844477.1"/>
    <property type="molecule type" value="Genomic_DNA"/>
</dbReference>
<dbReference type="Pfam" id="PF03178">
    <property type="entry name" value="CPSF_A"/>
    <property type="match status" value="1"/>
</dbReference>
<dbReference type="GO" id="GO:0005634">
    <property type="term" value="C:nucleus"/>
    <property type="evidence" value="ECO:0007669"/>
    <property type="project" value="InterPro"/>
</dbReference>
<name>A0A9W8I8A0_9FUNG</name>
<dbReference type="AlphaFoldDB" id="A0A9W8I8A0"/>
<dbReference type="SUPFAM" id="SSF50978">
    <property type="entry name" value="WD40 repeat-like"/>
    <property type="match status" value="1"/>
</dbReference>
<dbReference type="Gene3D" id="2.130.10.10">
    <property type="entry name" value="YVTN repeat-like/Quinoprotein amine dehydrogenase"/>
    <property type="match status" value="2"/>
</dbReference>
<dbReference type="GO" id="GO:0003676">
    <property type="term" value="F:nucleic acid binding"/>
    <property type="evidence" value="ECO:0007669"/>
    <property type="project" value="InterPro"/>
</dbReference>
<dbReference type="Pfam" id="PF23726">
    <property type="entry name" value="Beta-prop_RSE1_2nd"/>
    <property type="match status" value="1"/>
</dbReference>
<feature type="domain" description="RSE1/DDB1/CPSF1 C-terminal" evidence="1">
    <location>
        <begin position="370"/>
        <end position="685"/>
    </location>
</feature>
<protein>
    <submittedName>
        <fullName evidence="3">Pre-mRNA-splicing factor rse1</fullName>
    </submittedName>
</protein>
<accession>A0A9W8I8A0</accession>
<proteinExistence type="predicted"/>
<dbReference type="InterPro" id="IPR036322">
    <property type="entry name" value="WD40_repeat_dom_sf"/>
</dbReference>
<comment type="caution">
    <text evidence="3">The sequence shown here is derived from an EMBL/GenBank/DDBJ whole genome shotgun (WGS) entry which is preliminary data.</text>
</comment>
<dbReference type="InterPro" id="IPR015943">
    <property type="entry name" value="WD40/YVTN_repeat-like_dom_sf"/>
</dbReference>
<evidence type="ECO:0000313" key="3">
    <source>
        <dbReference type="EMBL" id="KAJ2844477.1"/>
    </source>
</evidence>